<dbReference type="PANTHER" id="PTHR44757:SF2">
    <property type="entry name" value="BIOFILM ARCHITECTURE MAINTENANCE PROTEIN MBAA"/>
    <property type="match status" value="1"/>
</dbReference>
<comment type="catalytic activity">
    <reaction evidence="4">
        <text>3',3'-c-di-GMP + H2O = 5'-phosphoguanylyl(3'-&gt;5')guanosine + H(+)</text>
        <dbReference type="Rhea" id="RHEA:24902"/>
        <dbReference type="ChEBI" id="CHEBI:15377"/>
        <dbReference type="ChEBI" id="CHEBI:15378"/>
        <dbReference type="ChEBI" id="CHEBI:58754"/>
        <dbReference type="ChEBI" id="CHEBI:58805"/>
        <dbReference type="EC" id="3.1.4.52"/>
    </reaction>
    <physiologicalReaction direction="left-to-right" evidence="4">
        <dbReference type="Rhea" id="RHEA:24903"/>
    </physiologicalReaction>
</comment>
<proteinExistence type="predicted"/>
<dbReference type="SUPFAM" id="SSF55073">
    <property type="entry name" value="Nucleotide cyclase"/>
    <property type="match status" value="1"/>
</dbReference>
<organism evidence="10 11">
    <name type="scientific">Alishewanella agri BL06</name>
    <dbReference type="NCBI Taxonomy" id="1195246"/>
    <lineage>
        <taxon>Bacteria</taxon>
        <taxon>Pseudomonadati</taxon>
        <taxon>Pseudomonadota</taxon>
        <taxon>Gammaproteobacteria</taxon>
        <taxon>Alteromonadales</taxon>
        <taxon>Alteromonadaceae</taxon>
        <taxon>Alishewanella</taxon>
    </lineage>
</organism>
<feature type="domain" description="PAC" evidence="6">
    <location>
        <begin position="506"/>
        <end position="560"/>
    </location>
</feature>
<dbReference type="EC" id="3.1.4.52" evidence="2"/>
<dbReference type="InterPro" id="IPR001633">
    <property type="entry name" value="EAL_dom"/>
</dbReference>
<dbReference type="CDD" id="cd01948">
    <property type="entry name" value="EAL"/>
    <property type="match status" value="1"/>
</dbReference>
<dbReference type="CDD" id="cd06225">
    <property type="entry name" value="HAMP"/>
    <property type="match status" value="1"/>
</dbReference>
<dbReference type="InterPro" id="IPR029787">
    <property type="entry name" value="Nucleotide_cyclase"/>
</dbReference>
<dbReference type="Gene3D" id="3.30.70.270">
    <property type="match status" value="1"/>
</dbReference>
<dbReference type="FunFam" id="3.30.70.270:FF:000001">
    <property type="entry name" value="Diguanylate cyclase domain protein"/>
    <property type="match status" value="1"/>
</dbReference>
<dbReference type="Pfam" id="PF13426">
    <property type="entry name" value="PAS_9"/>
    <property type="match status" value="1"/>
</dbReference>
<dbReference type="GO" id="GO:0071732">
    <property type="term" value="P:cellular response to nitric oxide"/>
    <property type="evidence" value="ECO:0007669"/>
    <property type="project" value="UniProtKB-ARBA"/>
</dbReference>
<dbReference type="eggNOG" id="COG5001">
    <property type="taxonomic scope" value="Bacteria"/>
</dbReference>
<dbReference type="Gene3D" id="6.10.340.10">
    <property type="match status" value="1"/>
</dbReference>
<dbReference type="InterPro" id="IPR000700">
    <property type="entry name" value="PAS-assoc_C"/>
</dbReference>
<evidence type="ECO:0000256" key="1">
    <source>
        <dbReference type="ARBA" id="ARBA00001946"/>
    </source>
</evidence>
<dbReference type="Pfam" id="PF00563">
    <property type="entry name" value="EAL"/>
    <property type="match status" value="1"/>
</dbReference>
<evidence type="ECO:0000256" key="2">
    <source>
        <dbReference type="ARBA" id="ARBA00012282"/>
    </source>
</evidence>
<dbReference type="PROSITE" id="PS50883">
    <property type="entry name" value="EAL"/>
    <property type="match status" value="1"/>
</dbReference>
<dbReference type="FunFam" id="3.20.20.450:FF:000001">
    <property type="entry name" value="Cyclic di-GMP phosphodiesterase yahA"/>
    <property type="match status" value="1"/>
</dbReference>
<dbReference type="PROSITE" id="PS50885">
    <property type="entry name" value="HAMP"/>
    <property type="match status" value="1"/>
</dbReference>
<dbReference type="PATRIC" id="fig|1195246.3.peg.3147"/>
<dbReference type="SMART" id="SM00052">
    <property type="entry name" value="EAL"/>
    <property type="match status" value="1"/>
</dbReference>
<name>I9NYK4_9ALTE</name>
<dbReference type="Pfam" id="PF00672">
    <property type="entry name" value="HAMP"/>
    <property type="match status" value="1"/>
</dbReference>
<dbReference type="InterPro" id="IPR052155">
    <property type="entry name" value="Biofilm_reg_signaling"/>
</dbReference>
<evidence type="ECO:0000256" key="4">
    <source>
        <dbReference type="ARBA" id="ARBA00051114"/>
    </source>
</evidence>
<feature type="domain" description="GGDEF" evidence="9">
    <location>
        <begin position="592"/>
        <end position="725"/>
    </location>
</feature>
<dbReference type="InterPro" id="IPR000014">
    <property type="entry name" value="PAS"/>
</dbReference>
<evidence type="ECO:0000259" key="9">
    <source>
        <dbReference type="PROSITE" id="PS50887"/>
    </source>
</evidence>
<comment type="cofactor">
    <cofactor evidence="1">
        <name>Mg(2+)</name>
        <dbReference type="ChEBI" id="CHEBI:18420"/>
    </cofactor>
</comment>
<dbReference type="STRING" id="1195246.AGRI_15861"/>
<dbReference type="SUPFAM" id="SSF55785">
    <property type="entry name" value="PYP-like sensor domain (PAS domain)"/>
    <property type="match status" value="1"/>
</dbReference>
<protein>
    <recommendedName>
        <fullName evidence="2">cyclic-guanylate-specific phosphodiesterase</fullName>
        <ecNumber evidence="2">3.1.4.52</ecNumber>
    </recommendedName>
</protein>
<accession>I9NYK4</accession>
<dbReference type="PROSITE" id="PS50113">
    <property type="entry name" value="PAC"/>
    <property type="match status" value="1"/>
</dbReference>
<evidence type="ECO:0000259" key="6">
    <source>
        <dbReference type="PROSITE" id="PS50113"/>
    </source>
</evidence>
<feature type="transmembrane region" description="Helical" evidence="5">
    <location>
        <begin position="20"/>
        <end position="39"/>
    </location>
</feature>
<dbReference type="CDD" id="cd01949">
    <property type="entry name" value="GGDEF"/>
    <property type="match status" value="1"/>
</dbReference>
<dbReference type="GO" id="GO:0071111">
    <property type="term" value="F:cyclic-guanylate-specific phosphodiesterase activity"/>
    <property type="evidence" value="ECO:0007669"/>
    <property type="project" value="UniProtKB-EC"/>
</dbReference>
<dbReference type="Pfam" id="PF00990">
    <property type="entry name" value="GGDEF"/>
    <property type="match status" value="1"/>
</dbReference>
<dbReference type="SMART" id="SM00267">
    <property type="entry name" value="GGDEF"/>
    <property type="match status" value="1"/>
</dbReference>
<comment type="caution">
    <text evidence="10">The sequence shown here is derived from an EMBL/GenBank/DDBJ whole genome shotgun (WGS) entry which is preliminary data.</text>
</comment>
<dbReference type="InterPro" id="IPR000160">
    <property type="entry name" value="GGDEF_dom"/>
</dbReference>
<evidence type="ECO:0000256" key="3">
    <source>
        <dbReference type="ARBA" id="ARBA00022636"/>
    </source>
</evidence>
<keyword evidence="5" id="KW-0472">Membrane</keyword>
<reference evidence="10 11" key="1">
    <citation type="journal article" date="2012" name="J. Bacteriol.">
        <title>Genome Sequence of Pectin-Degrading Alishewanella agri, Isolated from Landfill Soil.</title>
        <authorList>
            <person name="Kim J."/>
            <person name="Jung J."/>
            <person name="Sung J.S."/>
            <person name="Chun J."/>
            <person name="Park W."/>
        </authorList>
    </citation>
    <scope>NUCLEOTIDE SEQUENCE [LARGE SCALE GENOMIC DNA]</scope>
    <source>
        <strain evidence="10 11">BL06</strain>
    </source>
</reference>
<dbReference type="GO" id="GO:0007165">
    <property type="term" value="P:signal transduction"/>
    <property type="evidence" value="ECO:0007669"/>
    <property type="project" value="InterPro"/>
</dbReference>
<dbReference type="GO" id="GO:0016020">
    <property type="term" value="C:membrane"/>
    <property type="evidence" value="ECO:0007669"/>
    <property type="project" value="InterPro"/>
</dbReference>
<evidence type="ECO:0000259" key="7">
    <source>
        <dbReference type="PROSITE" id="PS50883"/>
    </source>
</evidence>
<dbReference type="NCBIfam" id="TIGR00254">
    <property type="entry name" value="GGDEF"/>
    <property type="match status" value="1"/>
</dbReference>
<keyword evidence="5" id="KW-1133">Transmembrane helix</keyword>
<feature type="transmembrane region" description="Helical" evidence="5">
    <location>
        <begin position="344"/>
        <end position="365"/>
    </location>
</feature>
<dbReference type="SMART" id="SM00304">
    <property type="entry name" value="HAMP"/>
    <property type="match status" value="1"/>
</dbReference>
<keyword evidence="5" id="KW-0812">Transmembrane</keyword>
<keyword evidence="11" id="KW-1185">Reference proteome</keyword>
<evidence type="ECO:0000256" key="5">
    <source>
        <dbReference type="SAM" id="Phobius"/>
    </source>
</evidence>
<feature type="domain" description="HAMP" evidence="8">
    <location>
        <begin position="367"/>
        <end position="419"/>
    </location>
</feature>
<dbReference type="SUPFAM" id="SSF141868">
    <property type="entry name" value="EAL domain-like"/>
    <property type="match status" value="1"/>
</dbReference>
<dbReference type="InterPro" id="IPR043128">
    <property type="entry name" value="Rev_trsase/Diguanyl_cyclase"/>
</dbReference>
<dbReference type="Proteomes" id="UP000035062">
    <property type="component" value="Unassembled WGS sequence"/>
</dbReference>
<evidence type="ECO:0000313" key="10">
    <source>
        <dbReference type="EMBL" id="EIW87509.1"/>
    </source>
</evidence>
<dbReference type="Gene3D" id="3.20.20.450">
    <property type="entry name" value="EAL domain"/>
    <property type="match status" value="1"/>
</dbReference>
<dbReference type="Gene3D" id="3.30.450.20">
    <property type="entry name" value="PAS domain"/>
    <property type="match status" value="2"/>
</dbReference>
<dbReference type="Pfam" id="PF22673">
    <property type="entry name" value="MCP-like_PDC_1"/>
    <property type="match status" value="1"/>
</dbReference>
<sequence>MVKDLTQNKVTRINSLGLKFSALVFMAVLLTGLSITHFFTSYQQQSLQQQQQQSIARTADNYQKQFERYLLSLELKALRAQQILLRHLTERSVGTLPASEALPVNDGSWRQRDEWSGVFSPQGRPANKAQPILQASALAWQQMMLLLQQDFSSVFFMAAEQFIRVAPADWVIHVDKQLPVTTNPLYQLAAPEQNPERTLRWSSVYYDQVWESWVVAVLLPIYQQNEFLGVLGLTLNLAELTVNRSNIGHWSPLNRSLLLDEHGQALQPGVKDSQAAMYAVYQGEPIADPQLAAVAAALPGGSDRFAALAPAYLLTSIPIPKLQWTLLLYQDRAQLLASQYDFRFRAMLMSVAIALLLTLLLYGLMHQILLRRLKRLAQAVERLGQGQLPELFLDNKADELGMLNRAFLGMSREISELVQGLNARIAEKERAELQARKLSKAVAFSSSGIAITNQHLEIEYINPFLAEMLAQPAATIHGCSLLKLFANDMQQLSTDISKTLEQRQHWHGDVLLQPGRQAEQGQWVSLAIAPIRDDKGLLTHYVASLQDISFIKQSQKQMEQLAYYDALTGLANRSYFRDQLRKAILMSQRGYFSFALLYFDLDEFKLINDTLGHDAGDELLVEVARRLKGRLRDDDLIARLGGDEFAVILSDIKDKVHAGTIASELQQAFLTPVKLGRQEVAISASIGITVAPDDAVDEELLLKHADLAMYEAKARGKNTYRFFSQDLNDAANERLLIESQLREAIRDQQFLLYYQPKIDLSDETLIGYEALIRWLRPDNTLVPPNRFIHVAESTGLIVPIGEWIILEACRFLARQHSRGYAVSVSINLSVRQFNDEQLTATIERIIQRTGVDPAYLVFEITESMLMGDTDAAIKQLNQLKRLGVSLSIDDFGTGYSSLNYLKRFPVDELKIDRSFVKDIPEDQNDMDIVAAIIAMAQKMQLRVVAEGVESEAQAEFLKQNACYLVQGYYFSMPLAEQELSHLTFSIKTQG</sequence>
<feature type="domain" description="EAL" evidence="7">
    <location>
        <begin position="734"/>
        <end position="987"/>
    </location>
</feature>
<dbReference type="InterPro" id="IPR035965">
    <property type="entry name" value="PAS-like_dom_sf"/>
</dbReference>
<dbReference type="InterPro" id="IPR035919">
    <property type="entry name" value="EAL_sf"/>
</dbReference>
<evidence type="ECO:0000259" key="8">
    <source>
        <dbReference type="PROSITE" id="PS50885"/>
    </source>
</evidence>
<keyword evidence="3" id="KW-0973">c-di-GMP</keyword>
<evidence type="ECO:0000313" key="11">
    <source>
        <dbReference type="Proteomes" id="UP000035062"/>
    </source>
</evidence>
<dbReference type="CDD" id="cd00130">
    <property type="entry name" value="PAS"/>
    <property type="match status" value="1"/>
</dbReference>
<dbReference type="InterPro" id="IPR003660">
    <property type="entry name" value="HAMP_dom"/>
</dbReference>
<gene>
    <name evidence="10" type="ORF">AGRI_15861</name>
</gene>
<dbReference type="PROSITE" id="PS50887">
    <property type="entry name" value="GGDEF"/>
    <property type="match status" value="1"/>
</dbReference>
<dbReference type="AlphaFoldDB" id="I9NYK4"/>
<dbReference type="EMBL" id="AKKU01000028">
    <property type="protein sequence ID" value="EIW87509.1"/>
    <property type="molecule type" value="Genomic_DNA"/>
</dbReference>
<dbReference type="PANTHER" id="PTHR44757">
    <property type="entry name" value="DIGUANYLATE CYCLASE DGCP"/>
    <property type="match status" value="1"/>
</dbReference>